<accession>A0A0F9MBR1</accession>
<name>A0A0F9MBR1_9ZZZZ</name>
<reference evidence="1" key="1">
    <citation type="journal article" date="2015" name="Nature">
        <title>Complex archaea that bridge the gap between prokaryotes and eukaryotes.</title>
        <authorList>
            <person name="Spang A."/>
            <person name="Saw J.H."/>
            <person name="Jorgensen S.L."/>
            <person name="Zaremba-Niedzwiedzka K."/>
            <person name="Martijn J."/>
            <person name="Lind A.E."/>
            <person name="van Eijk R."/>
            <person name="Schleper C."/>
            <person name="Guy L."/>
            <person name="Ettema T.J."/>
        </authorList>
    </citation>
    <scope>NUCLEOTIDE SEQUENCE</scope>
</reference>
<gene>
    <name evidence="1" type="ORF">LCGC14_1403710</name>
</gene>
<sequence>MVENITDADVAELMKDERSLMRLSNIILQRLLKEANTRITELEAVSKDKTGSDVNG</sequence>
<proteinExistence type="predicted"/>
<comment type="caution">
    <text evidence="1">The sequence shown here is derived from an EMBL/GenBank/DDBJ whole genome shotgun (WGS) entry which is preliminary data.</text>
</comment>
<organism evidence="1">
    <name type="scientific">marine sediment metagenome</name>
    <dbReference type="NCBI Taxonomy" id="412755"/>
    <lineage>
        <taxon>unclassified sequences</taxon>
        <taxon>metagenomes</taxon>
        <taxon>ecological metagenomes</taxon>
    </lineage>
</organism>
<dbReference type="AlphaFoldDB" id="A0A0F9MBR1"/>
<dbReference type="EMBL" id="LAZR01009194">
    <property type="protein sequence ID" value="KKM74100.1"/>
    <property type="molecule type" value="Genomic_DNA"/>
</dbReference>
<protein>
    <submittedName>
        <fullName evidence="1">Uncharacterized protein</fullName>
    </submittedName>
</protein>
<evidence type="ECO:0000313" key="1">
    <source>
        <dbReference type="EMBL" id="KKM74100.1"/>
    </source>
</evidence>